<reference evidence="2" key="1">
    <citation type="submission" date="2016-11" db="UniProtKB">
        <authorList>
            <consortium name="WormBaseParasite"/>
        </authorList>
    </citation>
    <scope>IDENTIFICATION</scope>
</reference>
<name>A0A1I7ZZM9_9BILA</name>
<accession>A0A1I7ZZM9</accession>
<evidence type="ECO:0000313" key="1">
    <source>
        <dbReference type="Proteomes" id="UP000095287"/>
    </source>
</evidence>
<evidence type="ECO:0000313" key="2">
    <source>
        <dbReference type="WBParaSite" id="L893_g31370.t1"/>
    </source>
</evidence>
<keyword evidence="1" id="KW-1185">Reference proteome</keyword>
<protein>
    <submittedName>
        <fullName evidence="2">Uncharacterized protein</fullName>
    </submittedName>
</protein>
<dbReference type="AlphaFoldDB" id="A0A1I7ZZM9"/>
<sequence length="70" mass="7843">MSLLALQGRPALTRVVHVHYRLVHAVMIQPEDYIKNSVTGSVGDRGLWGRFFLADLLSVVFGISISYKSR</sequence>
<proteinExistence type="predicted"/>
<dbReference type="WBParaSite" id="L893_g31370.t1">
    <property type="protein sequence ID" value="L893_g31370.t1"/>
    <property type="gene ID" value="L893_g31370"/>
</dbReference>
<organism evidence="1 2">
    <name type="scientific">Steinernema glaseri</name>
    <dbReference type="NCBI Taxonomy" id="37863"/>
    <lineage>
        <taxon>Eukaryota</taxon>
        <taxon>Metazoa</taxon>
        <taxon>Ecdysozoa</taxon>
        <taxon>Nematoda</taxon>
        <taxon>Chromadorea</taxon>
        <taxon>Rhabditida</taxon>
        <taxon>Tylenchina</taxon>
        <taxon>Panagrolaimomorpha</taxon>
        <taxon>Strongyloidoidea</taxon>
        <taxon>Steinernematidae</taxon>
        <taxon>Steinernema</taxon>
    </lineage>
</organism>
<dbReference type="Proteomes" id="UP000095287">
    <property type="component" value="Unplaced"/>
</dbReference>